<dbReference type="Pfam" id="PF09261">
    <property type="entry name" value="Alpha-mann_mid"/>
    <property type="match status" value="1"/>
</dbReference>
<evidence type="ECO:0000256" key="4">
    <source>
        <dbReference type="ARBA" id="ARBA00022723"/>
    </source>
</evidence>
<dbReference type="SMART" id="SM00872">
    <property type="entry name" value="Alpha-mann_mid"/>
    <property type="match status" value="1"/>
</dbReference>
<dbReference type="GeneID" id="30172320"/>
<evidence type="ECO:0000256" key="1">
    <source>
        <dbReference type="ARBA" id="ARBA00000365"/>
    </source>
</evidence>
<feature type="domain" description="Glycoside hydrolase family 38 central" evidence="7">
    <location>
        <begin position="576"/>
        <end position="655"/>
    </location>
</feature>
<keyword evidence="5" id="KW-0378">Hydrolase</keyword>
<dbReference type="Pfam" id="PF01074">
    <property type="entry name" value="Glyco_hydro_38N"/>
    <property type="match status" value="1"/>
</dbReference>
<keyword evidence="9" id="KW-1185">Reference proteome</keyword>
<dbReference type="InterPro" id="IPR011013">
    <property type="entry name" value="Gal_mutarotase_sf_dom"/>
</dbReference>
<dbReference type="GO" id="GO:0046872">
    <property type="term" value="F:metal ion binding"/>
    <property type="evidence" value="ECO:0007669"/>
    <property type="project" value="UniProtKB-KW"/>
</dbReference>
<organism evidence="8 9">
    <name type="scientific">Kwoniella pini CBS 10737</name>
    <dbReference type="NCBI Taxonomy" id="1296096"/>
    <lineage>
        <taxon>Eukaryota</taxon>
        <taxon>Fungi</taxon>
        <taxon>Dikarya</taxon>
        <taxon>Basidiomycota</taxon>
        <taxon>Agaricomycotina</taxon>
        <taxon>Tremellomycetes</taxon>
        <taxon>Tremellales</taxon>
        <taxon>Cryptococcaceae</taxon>
        <taxon>Kwoniella</taxon>
    </lineage>
</organism>
<dbReference type="Pfam" id="PF22907">
    <property type="entry name" value="Ams1-like_1st"/>
    <property type="match status" value="1"/>
</dbReference>
<dbReference type="InterPro" id="IPR015341">
    <property type="entry name" value="Glyco_hydro_38_cen"/>
</dbReference>
<dbReference type="RefSeq" id="XP_070059167.1">
    <property type="nucleotide sequence ID" value="XM_070203066.1"/>
</dbReference>
<evidence type="ECO:0000313" key="8">
    <source>
        <dbReference type="EMBL" id="WWC71186.1"/>
    </source>
</evidence>
<evidence type="ECO:0000259" key="7">
    <source>
        <dbReference type="SMART" id="SM00872"/>
    </source>
</evidence>
<accession>A0AAJ8L8C4</accession>
<dbReference type="InterPro" id="IPR041147">
    <property type="entry name" value="GH38_C"/>
</dbReference>
<dbReference type="InterPro" id="IPR011682">
    <property type="entry name" value="Glyco_hydro_38_C"/>
</dbReference>
<dbReference type="Gene3D" id="1.20.1270.50">
    <property type="entry name" value="Glycoside hydrolase family 38, central domain"/>
    <property type="match status" value="1"/>
</dbReference>
<evidence type="ECO:0000256" key="6">
    <source>
        <dbReference type="ARBA" id="ARBA00023295"/>
    </source>
</evidence>
<dbReference type="EMBL" id="CP144525">
    <property type="protein sequence ID" value="WWC71186.1"/>
    <property type="molecule type" value="Genomic_DNA"/>
</dbReference>
<evidence type="ECO:0000256" key="5">
    <source>
        <dbReference type="ARBA" id="ARBA00022801"/>
    </source>
</evidence>
<evidence type="ECO:0000256" key="3">
    <source>
        <dbReference type="ARBA" id="ARBA00012752"/>
    </source>
</evidence>
<dbReference type="InterPro" id="IPR011330">
    <property type="entry name" value="Glyco_hydro/deAcase_b/a-brl"/>
</dbReference>
<dbReference type="InterPro" id="IPR054723">
    <property type="entry name" value="Ams1-like_N"/>
</dbReference>
<dbReference type="Pfam" id="PF17677">
    <property type="entry name" value="Glyco_hydro38C2"/>
    <property type="match status" value="1"/>
</dbReference>
<reference evidence="8" key="2">
    <citation type="submission" date="2024-02" db="EMBL/GenBank/DDBJ databases">
        <title>Comparative genomics of Cryptococcus and Kwoniella reveals pathogenesis evolution and contrasting modes of karyotype evolution via chromosome fusion or intercentromeric recombination.</title>
        <authorList>
            <person name="Coelho M.A."/>
            <person name="David-Palma M."/>
            <person name="Shea T."/>
            <person name="Bowers K."/>
            <person name="McGinley-Smith S."/>
            <person name="Mohammad A.W."/>
            <person name="Gnirke A."/>
            <person name="Yurkov A.M."/>
            <person name="Nowrousian M."/>
            <person name="Sun S."/>
            <person name="Cuomo C.A."/>
            <person name="Heitman J."/>
        </authorList>
    </citation>
    <scope>NUCLEOTIDE SEQUENCE</scope>
    <source>
        <strain evidence="8">CBS 10737</strain>
    </source>
</reference>
<sequence>MSAYPRTTEAVTYPLLPNITERRLKLFTEGHYAAQNLSSALDRMRVDSTDNVRMTLWSAPGLEKPTFEEATAQLKSGVGKTYKKGDWLGPSWTNHWLAVELIIPDTYKKYKEPVIFEFDPGCEAMIYTTEGHPLHAITGGPNSSKDGVPGDQEDRRIEHVVPRAAVVAGRYECVIEISVNGMFGLGLNGFRHQQPDMNVFFQLALADIVLVRSEARALQIDFQILSQIGTHPDSEGSSLSRRALRASNDIMNHFRRVNDDDDDGSLDDRIRQCREIGWEVLGPLDEQSDQQADQDDSKARDDARIWGIGHCHIDTAWLWTYSQTQQKIARSWSTQIDLIERFPSHHFAASSAQQYYWLETLYPSLFKSVTEHVESGHFHPVGGAWLEHDCLLPSGESLCRQYLYGQRYFMEKFGVRCKEAWCPDTFGYCSALPQILRLAGIDYFFTQKLSWNNINIFPHSTFNWIGLDGSQVLTHMTPVDTYNAAGNYKELVKGATKHKNLGVTDECLLLFGNGDGGGGPTPLMLNKLQRLGSAATHNPEMPSFKIGKVSDFFDNLCQKTLNGKLLPTWRGELYFELHRGTYTSQEGIKKGNRKMEQLLRDLEYYATLASLQNDDYTYPRDELEDIWRDVLLNQFHDVLPGTSIRMVIDDALAIYERRSAQTEKLLEQALCALIPDSSMANGSRTTAEESVVILDPIRQPRTEVIRITDGSSDSEAFTTQKDLADGWLGLVQMNESGIGQLISTPDSTSPVVEQLGDSFVLSNAHLKFTISQGRITSLIDRILNRELILAGPGAETGGLMLYEDFPLAYDAWDTEIYHLDCATTLLFDKVSIGEQGPLRASIVAESSFGNSKVTLKFSLDTTTSDSVRSSIRVQVNADWHEKHKFLKFALPVDIHAPNATYGTQYGLVERPTHRNTTIEQAKFEVCGHMFGDLSEPGYGVTIASTFKYGYAVEGNTMRLSLLRSATAPDPEQDQGEHEFSFAIIPHRDRFVESGAYKDAMRFTNELYQRKVANYSLDSLQKIQFHILGDQGQTVILDTVKRGEDDSKEGKTSVILRMFESQGAKARGVLRISGIIAKSMRWVNILEETMSDELEPQWRQGDDESIQVDLSFRGFEVRTLQVIL</sequence>
<dbReference type="InterPro" id="IPR000602">
    <property type="entry name" value="Glyco_hydro_38_N"/>
</dbReference>
<keyword evidence="4" id="KW-0479">Metal-binding</keyword>
<dbReference type="Pfam" id="PF07748">
    <property type="entry name" value="Glyco_hydro_38C"/>
    <property type="match status" value="1"/>
</dbReference>
<dbReference type="EC" id="3.2.1.24" evidence="3"/>
<dbReference type="GO" id="GO:0009313">
    <property type="term" value="P:oligosaccharide catabolic process"/>
    <property type="evidence" value="ECO:0007669"/>
    <property type="project" value="TreeGrafter"/>
</dbReference>
<dbReference type="GO" id="GO:0004559">
    <property type="term" value="F:alpha-mannosidase activity"/>
    <property type="evidence" value="ECO:0007669"/>
    <property type="project" value="UniProtKB-EC"/>
</dbReference>
<dbReference type="InterPro" id="IPR028995">
    <property type="entry name" value="Glyco_hydro_57/38_cen_sf"/>
</dbReference>
<dbReference type="Gene3D" id="2.70.98.30">
    <property type="entry name" value="Golgi alpha-mannosidase II, domain 4"/>
    <property type="match status" value="1"/>
</dbReference>
<protein>
    <recommendedName>
        <fullName evidence="3">alpha-mannosidase</fullName>
        <ecNumber evidence="3">3.2.1.24</ecNumber>
    </recommendedName>
</protein>
<dbReference type="PANTHER" id="PTHR46017:SF1">
    <property type="entry name" value="ALPHA-MANNOSIDASE 2C1"/>
    <property type="match status" value="1"/>
</dbReference>
<dbReference type="FunFam" id="3.20.110.10:FF:000002">
    <property type="entry name" value="alpha-mannosidase 2C1 isoform X1"/>
    <property type="match status" value="1"/>
</dbReference>
<dbReference type="InterPro" id="IPR037094">
    <property type="entry name" value="Glyco_hydro_38_cen_sf"/>
</dbReference>
<keyword evidence="6" id="KW-0326">Glycosidase</keyword>
<dbReference type="PANTHER" id="PTHR46017">
    <property type="entry name" value="ALPHA-MANNOSIDASE 2C1"/>
    <property type="match status" value="1"/>
</dbReference>
<comment type="similarity">
    <text evidence="2">Belongs to the glycosyl hydrolase 38 family.</text>
</comment>
<dbReference type="SUPFAM" id="SSF88713">
    <property type="entry name" value="Glycoside hydrolase/deacetylase"/>
    <property type="match status" value="1"/>
</dbReference>
<dbReference type="FunFam" id="1.20.1270.50:FF:000004">
    <property type="entry name" value="alpha-mannosidase 2C1 isoform X1"/>
    <property type="match status" value="1"/>
</dbReference>
<dbReference type="SUPFAM" id="SSF88688">
    <property type="entry name" value="Families 57/38 glycoside transferase middle domain"/>
    <property type="match status" value="1"/>
</dbReference>
<dbReference type="KEGG" id="kpin:30172320"/>
<name>A0AAJ8L8C4_9TREE</name>
<reference evidence="8" key="1">
    <citation type="submission" date="2013-07" db="EMBL/GenBank/DDBJ databases">
        <authorList>
            <consortium name="The Broad Institute Genome Sequencing Platform"/>
            <person name="Cuomo C."/>
            <person name="Litvintseva A."/>
            <person name="Chen Y."/>
            <person name="Heitman J."/>
            <person name="Sun S."/>
            <person name="Springer D."/>
            <person name="Dromer F."/>
            <person name="Young S.K."/>
            <person name="Zeng Q."/>
            <person name="Gargeya S."/>
            <person name="Fitzgerald M."/>
            <person name="Abouelleil A."/>
            <person name="Alvarado L."/>
            <person name="Berlin A.M."/>
            <person name="Chapman S.B."/>
            <person name="Dewar J."/>
            <person name="Goldberg J."/>
            <person name="Griggs A."/>
            <person name="Gujja S."/>
            <person name="Hansen M."/>
            <person name="Howarth C."/>
            <person name="Imamovic A."/>
            <person name="Larimer J."/>
            <person name="McCowan C."/>
            <person name="Murphy C."/>
            <person name="Pearson M."/>
            <person name="Priest M."/>
            <person name="Roberts A."/>
            <person name="Saif S."/>
            <person name="Shea T."/>
            <person name="Sykes S."/>
            <person name="Wortman J."/>
            <person name="Nusbaum C."/>
            <person name="Birren B."/>
        </authorList>
    </citation>
    <scope>NUCLEOTIDE SEQUENCE</scope>
    <source>
        <strain evidence="8">CBS 10737</strain>
    </source>
</reference>
<evidence type="ECO:0000256" key="2">
    <source>
        <dbReference type="ARBA" id="ARBA00009792"/>
    </source>
</evidence>
<evidence type="ECO:0000313" key="9">
    <source>
        <dbReference type="Proteomes" id="UP000094020"/>
    </source>
</evidence>
<dbReference type="InterPro" id="IPR027291">
    <property type="entry name" value="Glyco_hydro_38_N_sf"/>
</dbReference>
<dbReference type="Proteomes" id="UP000094020">
    <property type="component" value="Chromosome 7"/>
</dbReference>
<dbReference type="GO" id="GO:0000329">
    <property type="term" value="C:fungal-type vacuole membrane"/>
    <property type="evidence" value="ECO:0007669"/>
    <property type="project" value="TreeGrafter"/>
</dbReference>
<comment type="catalytic activity">
    <reaction evidence="1">
        <text>Hydrolysis of terminal, non-reducing alpha-D-mannose residues in alpha-D-mannosides.</text>
        <dbReference type="EC" id="3.2.1.24"/>
    </reaction>
</comment>
<gene>
    <name evidence="8" type="ORF">I206_105139</name>
</gene>
<dbReference type="AlphaFoldDB" id="A0AAJ8L8C4"/>
<dbReference type="Gene3D" id="3.20.110.10">
    <property type="entry name" value="Glycoside hydrolase 38, N terminal domain"/>
    <property type="match status" value="1"/>
</dbReference>
<dbReference type="GO" id="GO:0006013">
    <property type="term" value="P:mannose metabolic process"/>
    <property type="evidence" value="ECO:0007669"/>
    <property type="project" value="InterPro"/>
</dbReference>
<proteinExistence type="inferred from homology"/>
<dbReference type="SUPFAM" id="SSF74650">
    <property type="entry name" value="Galactose mutarotase-like"/>
    <property type="match status" value="1"/>
</dbReference>
<dbReference type="GO" id="GO:0030246">
    <property type="term" value="F:carbohydrate binding"/>
    <property type="evidence" value="ECO:0007669"/>
    <property type="project" value="InterPro"/>
</dbReference>